<dbReference type="Pfam" id="PF08757">
    <property type="entry name" value="CotH"/>
    <property type="match status" value="1"/>
</dbReference>
<dbReference type="InterPro" id="IPR014867">
    <property type="entry name" value="Spore_coat_CotH_CotH2/3/7"/>
</dbReference>
<feature type="chain" id="PRO_5012233654" evidence="1">
    <location>
        <begin position="36"/>
        <end position="1138"/>
    </location>
</feature>
<dbReference type="InterPro" id="IPR026906">
    <property type="entry name" value="LRR_5"/>
</dbReference>
<protein>
    <submittedName>
        <fullName evidence="2">Leucine rich repeat-containing protein</fullName>
    </submittedName>
</protein>
<dbReference type="Gene3D" id="3.80.10.10">
    <property type="entry name" value="Ribonuclease Inhibitor"/>
    <property type="match status" value="1"/>
</dbReference>
<dbReference type="STRING" id="39495.SAMN02745111_00593"/>
<accession>A0A1T4VBN9</accession>
<feature type="signal peptide" evidence="1">
    <location>
        <begin position="1"/>
        <end position="35"/>
    </location>
</feature>
<keyword evidence="3" id="KW-1185">Reference proteome</keyword>
<gene>
    <name evidence="2" type="ORF">SAMN02745111_00593</name>
</gene>
<evidence type="ECO:0000256" key="1">
    <source>
        <dbReference type="SAM" id="SignalP"/>
    </source>
</evidence>
<dbReference type="Proteomes" id="UP000190814">
    <property type="component" value="Unassembled WGS sequence"/>
</dbReference>
<dbReference type="Pfam" id="PF13306">
    <property type="entry name" value="LRR_5"/>
    <property type="match status" value="1"/>
</dbReference>
<name>A0A1T4VBN9_9FIRM</name>
<proteinExistence type="predicted"/>
<reference evidence="2 3" key="1">
    <citation type="submission" date="2017-02" db="EMBL/GenBank/DDBJ databases">
        <authorList>
            <person name="Peterson S.W."/>
        </authorList>
    </citation>
    <scope>NUCLEOTIDE SEQUENCE [LARGE SCALE GENOMIC DNA]</scope>
    <source>
        <strain evidence="2 3">ATCC 35992</strain>
    </source>
</reference>
<dbReference type="RefSeq" id="WP_078765479.1">
    <property type="nucleotide sequence ID" value="NZ_FUXZ01000003.1"/>
</dbReference>
<dbReference type="OrthoDB" id="1771446at2"/>
<dbReference type="AlphaFoldDB" id="A0A1T4VBN9"/>
<organism evidence="2 3">
    <name type="scientific">Eubacterium uniforme</name>
    <dbReference type="NCBI Taxonomy" id="39495"/>
    <lineage>
        <taxon>Bacteria</taxon>
        <taxon>Bacillati</taxon>
        <taxon>Bacillota</taxon>
        <taxon>Clostridia</taxon>
        <taxon>Eubacteriales</taxon>
        <taxon>Eubacteriaceae</taxon>
        <taxon>Eubacterium</taxon>
    </lineage>
</organism>
<evidence type="ECO:0000313" key="2">
    <source>
        <dbReference type="EMBL" id="SKA61921.1"/>
    </source>
</evidence>
<sequence>MRDMSKFSRTVAGISKKAVAIAIAFAMSLPNAAYANNVTANYQTAQYEEEFEDTEEFHADHMQEILDEAEAMGVPNAFIRHYLASDLEEGKIAKPAKALKIKNATNAEGVVGLSTGKVNLATLANTKIDLGKFDFGEYSPANLVYNFAAGKKVKGKVYFYLDGSDEAFAEGVVKRSNDDPWAKTKSLAIDVRDLKLTGEKQISMKFVADSVLNGDGTINSAATDEGKIYIESLFFTESSTPVVSFDIDKEVNTVDSINGSPVHSTMGYGMMNISVPEGYVSPVSKNVVTDKTYELDYIRGRGNSTWLQSKKPYKVKLENSEEILGMPANKHWALLANYFDYTLLRNRYTFYLAEKLGLDYTPNSVAVDVVMDGEYYGSYQLSETVRIDENRIEIDNLEKEKNPTDPDKITGGYLLSHGSGWLKGESLPTVGNGDTRLCVEKPEYDSNTDEEVKQAELDYMGDYLAQIDEAVANAGSNEEGVVDWRTLLDEDSLITYTLMQDFTDNGDAYSGSTYYYKPRNDKLYCGPVWDFDFVAWGAYDTAYSDFEGFGMSKEAPWFTELYGKDEKFRENVVKKWNEFSALLKDSAKDEGYLDEMARGTYMSALANYQVVSSYLIDGINYWSWEEDEHFECYDEDGNPYTLNYFNEVNRLKAFATRRAAWFDENIEDMSSNYNNNDDYKFELYVDDKLYATVSVDDFGVIKKMPEEPKKDGYAFLGWFAKTQDGNEIELNSDISMATYVYDDELKTKIPAPRKYYAKFVKTSDVKEIESLKFTKDTLYVPLYFDDEFAYKFYDGEYGDDVFEGEYQREVVKLRRFLVVKPDDMLKKNVKWELVDEKGNPIVTEGATLKEEGVVDISALGTYYVKASYKNLSATIKLVAFDSSEEVYPTKITATKSLDMEVGDTSNIEVKFDKEEKVSYALYDKCKYIVADEDIVKVDELGKVTAKKAGVTSVITMLDLDYETGATLVASTKINVSPKANDIKSADKSVAPKAGTVLKDKAFTYKVTKAASDDKKVVGEVTLTGLVKKNIKKATVKGSVVIDGYKYNVTSIGAKAFAKAKKLTKVTIGKNVKTIGAKAFFGLKKLKSVSIKSKNITKIGKKAFFRKGGKKVTFKVVKAKKKAYKKLLKNAKTNKYKVK</sequence>
<evidence type="ECO:0000313" key="3">
    <source>
        <dbReference type="Proteomes" id="UP000190814"/>
    </source>
</evidence>
<keyword evidence="1" id="KW-0732">Signal</keyword>
<dbReference type="EMBL" id="FUXZ01000003">
    <property type="protein sequence ID" value="SKA61921.1"/>
    <property type="molecule type" value="Genomic_DNA"/>
</dbReference>
<dbReference type="InterPro" id="IPR032675">
    <property type="entry name" value="LRR_dom_sf"/>
</dbReference>